<dbReference type="KEGG" id="bco:Bcell_4211"/>
<dbReference type="OrthoDB" id="9968522at2"/>
<protein>
    <submittedName>
        <fullName evidence="2">Uncharacterized protein</fullName>
    </submittedName>
</protein>
<reference evidence="2 3" key="1">
    <citation type="submission" date="2010-12" db="EMBL/GenBank/DDBJ databases">
        <title>Complete sequence of Bacillus cellulosilyticus DSM 2522.</title>
        <authorList>
            <consortium name="US DOE Joint Genome Institute"/>
            <person name="Lucas S."/>
            <person name="Copeland A."/>
            <person name="Lapidus A."/>
            <person name="Cheng J.-F."/>
            <person name="Bruce D."/>
            <person name="Goodwin L."/>
            <person name="Pitluck S."/>
            <person name="Chertkov O."/>
            <person name="Detter J.C."/>
            <person name="Han C."/>
            <person name="Tapia R."/>
            <person name="Land M."/>
            <person name="Hauser L."/>
            <person name="Jeffries C."/>
            <person name="Kyrpides N."/>
            <person name="Ivanova N."/>
            <person name="Mikhailova N."/>
            <person name="Brumm P."/>
            <person name="Mead D."/>
            <person name="Woyke T."/>
        </authorList>
    </citation>
    <scope>NUCLEOTIDE SEQUENCE [LARGE SCALE GENOMIC DNA]</scope>
    <source>
        <strain evidence="3">ATCC 21833 / DSM 2522 / FERM P-1141 / JCM 9156 / N-4</strain>
    </source>
</reference>
<accession>E6TYZ5</accession>
<keyword evidence="1" id="KW-0812">Transmembrane</keyword>
<dbReference type="Proteomes" id="UP000001401">
    <property type="component" value="Chromosome"/>
</dbReference>
<name>E6TYZ5_EVAC2</name>
<proteinExistence type="predicted"/>
<evidence type="ECO:0000313" key="3">
    <source>
        <dbReference type="Proteomes" id="UP000001401"/>
    </source>
</evidence>
<dbReference type="RefSeq" id="WP_013490764.1">
    <property type="nucleotide sequence ID" value="NC_014829.1"/>
</dbReference>
<keyword evidence="3" id="KW-1185">Reference proteome</keyword>
<feature type="transmembrane region" description="Helical" evidence="1">
    <location>
        <begin position="20"/>
        <end position="38"/>
    </location>
</feature>
<sequence length="62" mass="6856" precursor="true">MKLKLSSLDKKKMTYTATGVFVIGAILFVLGSILLFTVSRADLEEELVEGYPREGGNDTLFE</sequence>
<keyword evidence="1" id="KW-0472">Membrane</keyword>
<gene>
    <name evidence="2" type="ordered locus">Bcell_4211</name>
</gene>
<dbReference type="HOGENOM" id="CLU_2894451_0_0_9"/>
<dbReference type="STRING" id="649639.Bcell_4211"/>
<dbReference type="EMBL" id="CP002394">
    <property type="protein sequence ID" value="ADU32438.1"/>
    <property type="molecule type" value="Genomic_DNA"/>
</dbReference>
<keyword evidence="1" id="KW-1133">Transmembrane helix</keyword>
<evidence type="ECO:0000313" key="2">
    <source>
        <dbReference type="EMBL" id="ADU32438.1"/>
    </source>
</evidence>
<evidence type="ECO:0000256" key="1">
    <source>
        <dbReference type="SAM" id="Phobius"/>
    </source>
</evidence>
<organism evidence="2 3">
    <name type="scientific">Evansella cellulosilytica (strain ATCC 21833 / DSM 2522 / FERM P-1141 / JCM 9156 / N-4)</name>
    <name type="common">Bacillus cellulosilyticus</name>
    <dbReference type="NCBI Taxonomy" id="649639"/>
    <lineage>
        <taxon>Bacteria</taxon>
        <taxon>Bacillati</taxon>
        <taxon>Bacillota</taxon>
        <taxon>Bacilli</taxon>
        <taxon>Bacillales</taxon>
        <taxon>Bacillaceae</taxon>
        <taxon>Evansella</taxon>
    </lineage>
</organism>
<dbReference type="AlphaFoldDB" id="E6TYZ5"/>